<dbReference type="AlphaFoldDB" id="F4BFP9"/>
<gene>
    <name evidence="2" type="ordered locus">FN3523_0990</name>
</gene>
<dbReference type="Proteomes" id="UP000008303">
    <property type="component" value="Chromosome"/>
</dbReference>
<accession>F4BFP9</accession>
<dbReference type="EMBL" id="CP002558">
    <property type="protein sequence ID" value="AEE26293.1"/>
    <property type="molecule type" value="Genomic_DNA"/>
</dbReference>
<dbReference type="eggNOG" id="COG5283">
    <property type="taxonomic scope" value="Bacteria"/>
</dbReference>
<proteinExistence type="predicted"/>
<dbReference type="HOGENOM" id="CLU_449604_0_0_6"/>
<keyword evidence="1" id="KW-0175">Coiled coil</keyword>
<dbReference type="RefSeq" id="WP_014548291.1">
    <property type="nucleotide sequence ID" value="NC_017449.1"/>
</dbReference>
<feature type="coiled-coil region" evidence="1">
    <location>
        <begin position="92"/>
        <end position="154"/>
    </location>
</feature>
<evidence type="ECO:0000256" key="1">
    <source>
        <dbReference type="SAM" id="Coils"/>
    </source>
</evidence>
<name>F4BFP9_9GAMM</name>
<sequence>MNQSKKINFSIGGSIGSSFSNSIGGAIKRLDHLSRKEEDLRSKQTLIGKFYNDQRASGRLADTLRTQKASLADLQASYNSTGGSSEKLRHKIDTLKGNILETTKELRNQKNASRAGATALKKAGIDTNNLRHEEKRLSDELARTEKRLQNRSRNFRAIGSSSIFLAKSFAAVGAAAIGATATAFKLTNSFAEHGDQVAKTADKLGISTNALQELRYSAERAGMSTDELDKSLEFMQKNTVDAANGTGEAKKAFDALGLSAAELKELKPEESLRLIADKLKNVENGQERVRYATQIFGRSGTGMINMLKNGSAGLDELATSAYHAGYVLGEDGLRAAEDYKDAYLDMSMSIKGVAFTLGKALLPTFTKTFRNITNWLSENRETVRGWGETAKTVFSAIGTFVVGAGKIVHSFFSTLWSVGETLGGWTYETVQFFSNFGENVSNIWNSLTDTIINSSLVSGLFAIKDGAVNAFNSILDIFSSSFDWISKKFSWLTDSLNWLADKAGGIWDWFTGSDSNKEVNINKNSRITAIAEKIDNQKAQRPQFATMSDVAKQAREQRANNVTNANKTNNVQLHNTITIQGNANPKEMEEAIRRATMPLYGNALVGW</sequence>
<dbReference type="KEGG" id="fcn:FN3523_0990"/>
<evidence type="ECO:0000313" key="3">
    <source>
        <dbReference type="Proteomes" id="UP000008303"/>
    </source>
</evidence>
<evidence type="ECO:0008006" key="4">
    <source>
        <dbReference type="Google" id="ProtNLM"/>
    </source>
</evidence>
<protein>
    <recommendedName>
        <fullName evidence="4">Phage tail length tape-measure protein</fullName>
    </recommendedName>
</protein>
<organism evidence="2 3">
    <name type="scientific">Francisella hispaniensis</name>
    <dbReference type="NCBI Taxonomy" id="622488"/>
    <lineage>
        <taxon>Bacteria</taxon>
        <taxon>Pseudomonadati</taxon>
        <taxon>Pseudomonadota</taxon>
        <taxon>Gammaproteobacteria</taxon>
        <taxon>Thiotrichales</taxon>
        <taxon>Francisellaceae</taxon>
        <taxon>Francisella</taxon>
    </lineage>
</organism>
<evidence type="ECO:0000313" key="2">
    <source>
        <dbReference type="EMBL" id="AEE26293.1"/>
    </source>
</evidence>
<reference evidence="3" key="1">
    <citation type="journal article" date="2011" name="Appl. Environ. Microbiol.">
        <title>Common ancestry and novel genetic traits of Francisella novicida-like isolates from North America and Australia as revealed by comparative genomic analyses.</title>
        <authorList>
            <person name="Siddaramappa S."/>
            <person name="Challacombe J.F."/>
            <person name="Petersen J.M."/>
            <person name="Pillai S."/>
            <person name="Hogg G."/>
            <person name="Kuske C.R."/>
        </authorList>
    </citation>
    <scope>NUCLEOTIDE SEQUENCE [LARGE SCALE GENOMIC DNA]</scope>
    <source>
        <strain evidence="3">3523</strain>
    </source>
</reference>
<dbReference type="PATRIC" id="fig|676032.3.peg.996"/>